<reference evidence="2 3" key="1">
    <citation type="submission" date="2024-08" db="EMBL/GenBank/DDBJ databases">
        <authorList>
            <person name="Will J Nash"/>
            <person name="Angela Man"/>
            <person name="Seanna McTaggart"/>
            <person name="Kendall Baker"/>
            <person name="Tom Barker"/>
            <person name="Leah Catchpole"/>
            <person name="Alex Durrant"/>
            <person name="Karim Gharbi"/>
            <person name="Naomi Irish"/>
            <person name="Gemy Kaithakottil"/>
            <person name="Debby Ku"/>
            <person name="Aaliyah Providence"/>
            <person name="Felix Shaw"/>
            <person name="David Swarbreck"/>
            <person name="Chris Watkins"/>
            <person name="Ann M. McCartney"/>
            <person name="Giulio Formenti"/>
            <person name="Alice Mouton"/>
            <person name="Noel Vella"/>
            <person name="Bjorn M von Reumont"/>
            <person name="Adriana Vella"/>
            <person name="Wilfried Haerty"/>
        </authorList>
    </citation>
    <scope>NUCLEOTIDE SEQUENCE [LARGE SCALE GENOMIC DNA]</scope>
</reference>
<organism evidence="2 3">
    <name type="scientific">Xylocopa violacea</name>
    <name type="common">Violet carpenter bee</name>
    <name type="synonym">Apis violacea</name>
    <dbReference type="NCBI Taxonomy" id="135666"/>
    <lineage>
        <taxon>Eukaryota</taxon>
        <taxon>Metazoa</taxon>
        <taxon>Ecdysozoa</taxon>
        <taxon>Arthropoda</taxon>
        <taxon>Hexapoda</taxon>
        <taxon>Insecta</taxon>
        <taxon>Pterygota</taxon>
        <taxon>Neoptera</taxon>
        <taxon>Endopterygota</taxon>
        <taxon>Hymenoptera</taxon>
        <taxon>Apocrita</taxon>
        <taxon>Aculeata</taxon>
        <taxon>Apoidea</taxon>
        <taxon>Anthophila</taxon>
        <taxon>Apidae</taxon>
        <taxon>Xylocopa</taxon>
        <taxon>Xylocopa</taxon>
    </lineage>
</organism>
<proteinExistence type="predicted"/>
<dbReference type="EMBL" id="CAXAJV020001294">
    <property type="protein sequence ID" value="CAL7946156.1"/>
    <property type="molecule type" value="Genomic_DNA"/>
</dbReference>
<dbReference type="Proteomes" id="UP001642520">
    <property type="component" value="Unassembled WGS sequence"/>
</dbReference>
<protein>
    <submittedName>
        <fullName evidence="2">Uncharacterized protein</fullName>
    </submittedName>
</protein>
<gene>
    <name evidence="2" type="ORF">XYLVIOL_LOCUS7630</name>
</gene>
<sequence length="386" mass="41426">MAAMACNLQRCKTISRRGATLPWLRMDRALEAGALADLFVQHEGRRAIFFLLSGRPLIPTAPFPFRLVPAFSSFFFFSSNSSSSSSGSVSSDAAPLSSRRVISFRSCKLAGGTRRGLDGAGRRLASDGHDTTQLVSILIKQQRVRECASKTVRLVGVARSKPSVSSKRASHRSDIDSLRNSTRSHENRYASIYPTYAYACVLTSRAIARAPVTVVQVRPSSTNSQTTFGAPRIFRPATPTSNCSEIIRNARITPITTGSDRGSRGERVSLAAAERRGAGRAAGTAKERGEEPRREATGSRESSYGTEGYMAVCIMYLGPRVTYAFVPSCRNAGRQVCVVPVCVQRSLCVGTARATVSCASAPARACVRACVPACARSGGSLLTQRL</sequence>
<comment type="caution">
    <text evidence="2">The sequence shown here is derived from an EMBL/GenBank/DDBJ whole genome shotgun (WGS) entry which is preliminary data.</text>
</comment>
<evidence type="ECO:0000256" key="1">
    <source>
        <dbReference type="SAM" id="MobiDB-lite"/>
    </source>
</evidence>
<accession>A0ABP1P229</accession>
<name>A0ABP1P229_XYLVO</name>
<evidence type="ECO:0000313" key="2">
    <source>
        <dbReference type="EMBL" id="CAL7946156.1"/>
    </source>
</evidence>
<feature type="region of interest" description="Disordered" evidence="1">
    <location>
        <begin position="272"/>
        <end position="302"/>
    </location>
</feature>
<keyword evidence="3" id="KW-1185">Reference proteome</keyword>
<feature type="compositionally biased region" description="Basic and acidic residues" evidence="1">
    <location>
        <begin position="285"/>
        <end position="298"/>
    </location>
</feature>
<feature type="region of interest" description="Disordered" evidence="1">
    <location>
        <begin position="163"/>
        <end position="182"/>
    </location>
</feature>
<evidence type="ECO:0000313" key="3">
    <source>
        <dbReference type="Proteomes" id="UP001642520"/>
    </source>
</evidence>
<feature type="compositionally biased region" description="Basic and acidic residues" evidence="1">
    <location>
        <begin position="171"/>
        <end position="182"/>
    </location>
</feature>